<organism evidence="1 2">
    <name type="scientific">Rhizophagus irregularis</name>
    <dbReference type="NCBI Taxonomy" id="588596"/>
    <lineage>
        <taxon>Eukaryota</taxon>
        <taxon>Fungi</taxon>
        <taxon>Fungi incertae sedis</taxon>
        <taxon>Mucoromycota</taxon>
        <taxon>Glomeromycotina</taxon>
        <taxon>Glomeromycetes</taxon>
        <taxon>Glomerales</taxon>
        <taxon>Glomeraceae</taxon>
        <taxon>Rhizophagus</taxon>
    </lineage>
</organism>
<name>A0A2I1FCP7_9GLOM</name>
<reference evidence="1 2" key="1">
    <citation type="submission" date="2016-04" db="EMBL/GenBank/DDBJ databases">
        <title>Genome analyses suggest a sexual origin of heterokaryosis in a supposedly ancient asexual fungus.</title>
        <authorList>
            <person name="Ropars J."/>
            <person name="Sedzielewska K."/>
            <person name="Noel J."/>
            <person name="Charron P."/>
            <person name="Farinelli L."/>
            <person name="Marton T."/>
            <person name="Kruger M."/>
            <person name="Pelin A."/>
            <person name="Brachmann A."/>
            <person name="Corradi N."/>
        </authorList>
    </citation>
    <scope>NUCLEOTIDE SEQUENCE [LARGE SCALE GENOMIC DNA]</scope>
    <source>
        <strain evidence="1 2">A5</strain>
    </source>
</reference>
<accession>A0A2I1FCP7</accession>
<evidence type="ECO:0000313" key="1">
    <source>
        <dbReference type="EMBL" id="PKB96907.1"/>
    </source>
</evidence>
<sequence length="77" mass="9443">MPIQWFFAFWNLKQRKKCKRFQAVVIDVLKSITKIIQNCEYRKLIVYFNTWASLDKTLNTEFNFKEFKEAELKQESE</sequence>
<gene>
    <name evidence="1" type="ORF">RhiirA5_434050</name>
</gene>
<reference evidence="1 2" key="2">
    <citation type="submission" date="2017-09" db="EMBL/GenBank/DDBJ databases">
        <title>Extensive intraspecific genome diversity in a model arbuscular mycorrhizal fungus.</title>
        <authorList>
            <person name="Chen E.C."/>
            <person name="Morin E."/>
            <person name="Beaudet D."/>
            <person name="Noel J."/>
            <person name="Ndikumana S."/>
            <person name="Charron P."/>
            <person name="St-Onge C."/>
            <person name="Giorgi J."/>
            <person name="Grigoriev I.V."/>
            <person name="Roux C."/>
            <person name="Martin F.M."/>
            <person name="Corradi N."/>
        </authorList>
    </citation>
    <scope>NUCLEOTIDE SEQUENCE [LARGE SCALE GENOMIC DNA]</scope>
    <source>
        <strain evidence="1 2">A5</strain>
    </source>
</reference>
<dbReference type="EMBL" id="LLXJ01003551">
    <property type="protein sequence ID" value="PKB96907.1"/>
    <property type="molecule type" value="Genomic_DNA"/>
</dbReference>
<proteinExistence type="predicted"/>
<comment type="caution">
    <text evidence="1">The sequence shown here is derived from an EMBL/GenBank/DDBJ whole genome shotgun (WGS) entry which is preliminary data.</text>
</comment>
<dbReference type="AlphaFoldDB" id="A0A2I1FCP7"/>
<evidence type="ECO:0000313" key="2">
    <source>
        <dbReference type="Proteomes" id="UP000232722"/>
    </source>
</evidence>
<protein>
    <submittedName>
        <fullName evidence="1">Uncharacterized protein</fullName>
    </submittedName>
</protein>
<dbReference type="Proteomes" id="UP000232722">
    <property type="component" value="Unassembled WGS sequence"/>
</dbReference>